<evidence type="ECO:0000256" key="6">
    <source>
        <dbReference type="ARBA" id="ARBA00022692"/>
    </source>
</evidence>
<organism evidence="18 19">
    <name type="scientific">Endocarpon pusillum</name>
    <dbReference type="NCBI Taxonomy" id="364733"/>
    <lineage>
        <taxon>Eukaryota</taxon>
        <taxon>Fungi</taxon>
        <taxon>Dikarya</taxon>
        <taxon>Ascomycota</taxon>
        <taxon>Pezizomycotina</taxon>
        <taxon>Eurotiomycetes</taxon>
        <taxon>Chaetothyriomycetidae</taxon>
        <taxon>Verrucariales</taxon>
        <taxon>Verrucariaceae</taxon>
        <taxon>Endocarpon</taxon>
    </lineage>
</organism>
<feature type="compositionally biased region" description="Polar residues" evidence="14">
    <location>
        <begin position="549"/>
        <end position="559"/>
    </location>
</feature>
<keyword evidence="12 15" id="KW-0472">Membrane</keyword>
<feature type="transmembrane region" description="Helical" evidence="15">
    <location>
        <begin position="1457"/>
        <end position="1488"/>
    </location>
</feature>
<evidence type="ECO:0000256" key="5">
    <source>
        <dbReference type="ARBA" id="ARBA00022679"/>
    </source>
</evidence>
<feature type="transmembrane region" description="Helical" evidence="15">
    <location>
        <begin position="1605"/>
        <end position="1623"/>
    </location>
</feature>
<dbReference type="GO" id="GO:0061630">
    <property type="term" value="F:ubiquitin protein ligase activity"/>
    <property type="evidence" value="ECO:0007669"/>
    <property type="project" value="UniProtKB-EC"/>
</dbReference>
<keyword evidence="10" id="KW-0862">Zinc</keyword>
<feature type="transmembrane region" description="Helical" evidence="15">
    <location>
        <begin position="1091"/>
        <end position="1112"/>
    </location>
</feature>
<evidence type="ECO:0000256" key="13">
    <source>
        <dbReference type="PROSITE-ProRule" id="PRU00175"/>
    </source>
</evidence>
<evidence type="ECO:0000256" key="15">
    <source>
        <dbReference type="SAM" id="Phobius"/>
    </source>
</evidence>
<feature type="compositionally biased region" description="Basic and acidic residues" evidence="14">
    <location>
        <begin position="344"/>
        <end position="354"/>
    </location>
</feature>
<evidence type="ECO:0000256" key="2">
    <source>
        <dbReference type="ARBA" id="ARBA00004141"/>
    </source>
</evidence>
<comment type="pathway">
    <text evidence="3">Protein modification; protein ubiquitination.</text>
</comment>
<feature type="region of interest" description="Disordered" evidence="14">
    <location>
        <begin position="1321"/>
        <end position="1346"/>
    </location>
</feature>
<evidence type="ECO:0000256" key="9">
    <source>
        <dbReference type="ARBA" id="ARBA00022786"/>
    </source>
</evidence>
<sequence>MEGGEQVIIDQKKEIEKSRGSKPETQGHEGTFGGGNEEGDYCRICRGEATDELPLFYPCKCSGSIKFVHQDCLMEWLSHSQKKYCELCKTPFRFTKLYDHRMPQTLPIPLFIRQICLHAVRNTFRWVRYLLVGLVWLGWLPWSIRQVWRGLFWLADGSWGTVTQISANAPTSYLQDLGNSTTDGGLTALSSNGREGFLSALPEMSTPISGFLAYSSSEFLLMKIVRFLYPGFFNWSVSLTSPGAANSTAFLHISDRQQSFLSEVRYLKTLTSYQTINHSVIDVLEGQLICLLVVTAFILVFLIREWVINQQPLADLPGAGLVEEARADAGEAALRGPARRPRRRAGEEGREERVRRIAVPRARRRLLAPEAEAENVAETTEEPVAGETPGGDVEGSGRMSNASQGQAAQEPTEDNESPQDPCSTTRPILKARNALEDAASIRRTIEEGIPSQSSPEWPGLDTFKDLWNRAHSDPIEVLRIIREENREVELGWVVAQMEKLQQNQQLLQPASDMQTADLEDLHESNDQHQSSGSIDAADLPTHPLEASSRPGSSGSNPQKSEAEEAMLPKQDTQEGSTAPWDVIAPTETTGSSALGLAAPSSSSNPSSEFSPVFTVAEPNEGPTVEQEEISRANAVLEAPDAVLPGDSTSDDTPTAIDALADWLWRTDEYVAQAREQFGEDDAQVVEDVDQEAPFVPIAAVDVASDAEDEAEAEQEQNPEVIAAAAAGIDLNNLEAVEDAEDLDGILELIGMQGPLTGMVQNVIFSEFLITLTLAASLWLPYIWGKIALLLLANPFGVFIRAPLHLLSKVADTSVDISLFISGICVYMLTFALNRVLHFVYLVRPVSHPWIDTISIGKMSLSLAAGSGSRLEKSIFGTFGGLKPDLPSFSVLSHQALHVFQRRLVLDLDTIGQFMVYICNEVPLRLKECIHGLAGIDQTIFIKASNLFVTSCQQSRHDLRRLYQGLCNLRSLKFEVQAPLDTSSLDYNLAQWNTRDRIIAIVIGYVFFAFIGYLYVKISRLVLGLKKGEKVEGVVADSLRQASGVMKVILIIGIEMIAFPLYCGLLLDVALMPLFEGVGIQSRLAFMMNAPLTAVFVHWFVGTCYMFHFALFVSMCRKIMRKGVLYFIRDPDDPTFHPVRDVLERPIATQLSKIAFSGLVYGGLVILCLGGIVWVVSRIQGIFPIHWTSNEPILEFPIDLLFYNFLLPILIRSVRLSQKLNAMYEWWFRRCARWLRLTNFLFNEQKDDEQGTYVRRTWWAVLRRRRADVEKPVIGEDGQTLAEDGQIGTYFLRDGTFVRAPGSDSVRIPKGGRVFLEVDEKNSRTDGQAADGQAADGQAEDGEGPHGSTNHNFVKVYIPPMFRARIGAFVMLVWAFAAASGIMFTIVPLSLGRKSIVLITQSDRPPNDLYAFSIGLYLCGSVAYAFSYYSICNAWVWAKMEHYFKDTNLALPRLWSSIAYFFGLAYMGLMFGFVLPFLFSTLVELYFVAPLHTYLASTYPPPSTYATPVLPPTIHLVQTWTLGLVYLRVILRIVTNQPVPHTRAATAIRSILREGFWRPDTRLATRAFVLPALVLSSILLVTPLALGWIINATLRQPTLQAKLYRYAYPGILGVALALHCAVLLRRQVGVWRMTIRDEVYLIGERLHNFGEAQRRQNKGKGKARVRDRAVSERLQIQ</sequence>
<dbReference type="Proteomes" id="UP000606974">
    <property type="component" value="Unassembled WGS sequence"/>
</dbReference>
<evidence type="ECO:0000256" key="3">
    <source>
        <dbReference type="ARBA" id="ARBA00004906"/>
    </source>
</evidence>
<feature type="transmembrane region" description="Helical" evidence="15">
    <location>
        <begin position="786"/>
        <end position="806"/>
    </location>
</feature>
<feature type="compositionally biased region" description="Acidic residues" evidence="14">
    <location>
        <begin position="371"/>
        <end position="381"/>
    </location>
</feature>
<reference evidence="18" key="1">
    <citation type="submission" date="2020-02" db="EMBL/GenBank/DDBJ databases">
        <authorList>
            <person name="Palmer J.M."/>
        </authorList>
    </citation>
    <scope>NUCLEOTIDE SEQUENCE</scope>
    <source>
        <strain evidence="18">EPUS1.4</strain>
        <tissue evidence="18">Thallus</tissue>
    </source>
</reference>
<dbReference type="PROSITE" id="PS51292">
    <property type="entry name" value="ZF_RING_CH"/>
    <property type="match status" value="1"/>
</dbReference>
<dbReference type="Pfam" id="PF25417">
    <property type="entry name" value="DUF7889"/>
    <property type="match status" value="1"/>
</dbReference>
<evidence type="ECO:0000256" key="12">
    <source>
        <dbReference type="ARBA" id="ARBA00023136"/>
    </source>
</evidence>
<dbReference type="PROSITE" id="PS50089">
    <property type="entry name" value="ZF_RING_2"/>
    <property type="match status" value="1"/>
</dbReference>
<feature type="domain" description="RING-CH-type" evidence="17">
    <location>
        <begin position="34"/>
        <end position="95"/>
    </location>
</feature>
<dbReference type="GO" id="GO:0008270">
    <property type="term" value="F:zinc ion binding"/>
    <property type="evidence" value="ECO:0007669"/>
    <property type="project" value="UniProtKB-KW"/>
</dbReference>
<keyword evidence="6 15" id="KW-0812">Transmembrane</keyword>
<dbReference type="OrthoDB" id="1108038at2759"/>
<feature type="region of interest" description="Disordered" evidence="14">
    <location>
        <begin position="368"/>
        <end position="432"/>
    </location>
</feature>
<dbReference type="FunFam" id="3.30.40.10:FF:000287">
    <property type="entry name" value="RING finger membrane protein"/>
    <property type="match status" value="1"/>
</dbReference>
<dbReference type="InterPro" id="IPR001841">
    <property type="entry name" value="Znf_RING"/>
</dbReference>
<dbReference type="Pfam" id="PF23113">
    <property type="entry name" value="MARCHF6_C"/>
    <property type="match status" value="1"/>
</dbReference>
<evidence type="ECO:0000259" key="17">
    <source>
        <dbReference type="PROSITE" id="PS51292"/>
    </source>
</evidence>
<feature type="compositionally biased region" description="Low complexity" evidence="14">
    <location>
        <begin position="1325"/>
        <end position="1336"/>
    </location>
</feature>
<dbReference type="EC" id="2.3.2.27" evidence="4"/>
<accession>A0A8H7E0D9</accession>
<keyword evidence="7" id="KW-0479">Metal-binding</keyword>
<dbReference type="SMART" id="SM00744">
    <property type="entry name" value="RINGv"/>
    <property type="match status" value="1"/>
</dbReference>
<keyword evidence="8 13" id="KW-0863">Zinc-finger</keyword>
<evidence type="ECO:0000313" key="18">
    <source>
        <dbReference type="EMBL" id="KAF7504762.1"/>
    </source>
</evidence>
<feature type="transmembrane region" description="Helical" evidence="15">
    <location>
        <begin position="1047"/>
        <end position="1071"/>
    </location>
</feature>
<evidence type="ECO:0000259" key="16">
    <source>
        <dbReference type="PROSITE" id="PS50089"/>
    </source>
</evidence>
<evidence type="ECO:0000256" key="1">
    <source>
        <dbReference type="ARBA" id="ARBA00000900"/>
    </source>
</evidence>
<dbReference type="GO" id="GO:0036503">
    <property type="term" value="P:ERAD pathway"/>
    <property type="evidence" value="ECO:0007669"/>
    <property type="project" value="TreeGrafter"/>
</dbReference>
<feature type="region of interest" description="Disordered" evidence="14">
    <location>
        <begin position="1"/>
        <end position="34"/>
    </location>
</feature>
<evidence type="ECO:0000256" key="11">
    <source>
        <dbReference type="ARBA" id="ARBA00022989"/>
    </source>
</evidence>
<feature type="transmembrane region" description="Helical" evidence="15">
    <location>
        <begin position="997"/>
        <end position="1015"/>
    </location>
</feature>
<dbReference type="Gene3D" id="3.30.40.10">
    <property type="entry name" value="Zinc/RING finger domain, C3HC4 (zinc finger)"/>
    <property type="match status" value="1"/>
</dbReference>
<feature type="transmembrane region" description="Helical" evidence="15">
    <location>
        <begin position="1365"/>
        <end position="1388"/>
    </location>
</feature>
<comment type="catalytic activity">
    <reaction evidence="1">
        <text>S-ubiquitinyl-[E2 ubiquitin-conjugating enzyme]-L-cysteine + [acceptor protein]-L-lysine = [E2 ubiquitin-conjugating enzyme]-L-cysteine + N(6)-ubiquitinyl-[acceptor protein]-L-lysine.</text>
        <dbReference type="EC" id="2.3.2.27"/>
    </reaction>
</comment>
<dbReference type="CDD" id="cd16702">
    <property type="entry name" value="RING_CH-C4HC3_MARCH6"/>
    <property type="match status" value="1"/>
</dbReference>
<comment type="subcellular location">
    <subcellularLocation>
        <location evidence="2">Membrane</location>
        <topology evidence="2">Multi-pass membrane protein</topology>
    </subcellularLocation>
</comment>
<gene>
    <name evidence="18" type="ORF">GJ744_001763</name>
</gene>
<name>A0A8H7E0D9_9EURO</name>
<dbReference type="PANTHER" id="PTHR13145:SF0">
    <property type="entry name" value="E3 UBIQUITIN-PROTEIN LIGASE MARCHF6"/>
    <property type="match status" value="1"/>
</dbReference>
<evidence type="ECO:0000256" key="10">
    <source>
        <dbReference type="ARBA" id="ARBA00022833"/>
    </source>
</evidence>
<feature type="transmembrane region" description="Helical" evidence="15">
    <location>
        <begin position="1567"/>
        <end position="1593"/>
    </location>
</feature>
<dbReference type="GO" id="GO:0005789">
    <property type="term" value="C:endoplasmic reticulum membrane"/>
    <property type="evidence" value="ECO:0007669"/>
    <property type="project" value="TreeGrafter"/>
</dbReference>
<dbReference type="EMBL" id="JAACFV010000128">
    <property type="protein sequence ID" value="KAF7504762.1"/>
    <property type="molecule type" value="Genomic_DNA"/>
</dbReference>
<evidence type="ECO:0000256" key="7">
    <source>
        <dbReference type="ARBA" id="ARBA00022723"/>
    </source>
</evidence>
<dbReference type="InterPro" id="IPR056521">
    <property type="entry name" value="MARCHF6-like_C"/>
</dbReference>
<feature type="domain" description="RING-type" evidence="16">
    <location>
        <begin position="42"/>
        <end position="89"/>
    </location>
</feature>
<feature type="region of interest" description="Disordered" evidence="14">
    <location>
        <begin position="522"/>
        <end position="623"/>
    </location>
</feature>
<feature type="transmembrane region" description="Helical" evidence="15">
    <location>
        <begin position="1195"/>
        <end position="1213"/>
    </location>
</feature>
<evidence type="ECO:0000256" key="4">
    <source>
        <dbReference type="ARBA" id="ARBA00012483"/>
    </source>
</evidence>
<feature type="compositionally biased region" description="Basic and acidic residues" evidence="14">
    <location>
        <begin position="10"/>
        <end position="27"/>
    </location>
</feature>
<dbReference type="InterPro" id="IPR057211">
    <property type="entry name" value="DUF7889"/>
</dbReference>
<feature type="transmembrane region" description="Helical" evidence="15">
    <location>
        <begin position="1408"/>
        <end position="1436"/>
    </location>
</feature>
<dbReference type="PANTHER" id="PTHR13145">
    <property type="entry name" value="SSM4 PROTEIN"/>
    <property type="match status" value="1"/>
</dbReference>
<feature type="transmembrane region" description="Helical" evidence="15">
    <location>
        <begin position="818"/>
        <end position="840"/>
    </location>
</feature>
<keyword evidence="11 15" id="KW-1133">Transmembrane helix</keyword>
<evidence type="ECO:0000256" key="8">
    <source>
        <dbReference type="ARBA" id="ARBA00022771"/>
    </source>
</evidence>
<keyword evidence="19" id="KW-1185">Reference proteome</keyword>
<evidence type="ECO:0000313" key="19">
    <source>
        <dbReference type="Proteomes" id="UP000606974"/>
    </source>
</evidence>
<evidence type="ECO:0000256" key="14">
    <source>
        <dbReference type="SAM" id="MobiDB-lite"/>
    </source>
</evidence>
<feature type="region of interest" description="Disordered" evidence="14">
    <location>
        <begin position="332"/>
        <end position="354"/>
    </location>
</feature>
<feature type="transmembrane region" description="Helical" evidence="15">
    <location>
        <begin position="1508"/>
        <end position="1526"/>
    </location>
</feature>
<dbReference type="InterPro" id="IPR013083">
    <property type="entry name" value="Znf_RING/FYVE/PHD"/>
</dbReference>
<dbReference type="Pfam" id="PF12906">
    <property type="entry name" value="RINGv"/>
    <property type="match status" value="1"/>
</dbReference>
<proteinExistence type="predicted"/>
<dbReference type="InterPro" id="IPR011016">
    <property type="entry name" value="Znf_RING-CH"/>
</dbReference>
<feature type="compositionally biased region" description="Low complexity" evidence="14">
    <location>
        <begin position="590"/>
        <end position="607"/>
    </location>
</feature>
<keyword evidence="9" id="KW-0833">Ubl conjugation pathway</keyword>
<protein>
    <recommendedName>
        <fullName evidence="4">RING-type E3 ubiquitin transferase</fullName>
        <ecNumber evidence="4">2.3.2.27</ecNumber>
    </recommendedName>
</protein>
<keyword evidence="5" id="KW-0808">Transferase</keyword>
<feature type="transmembrane region" description="Helical" evidence="15">
    <location>
        <begin position="1153"/>
        <end position="1175"/>
    </location>
</feature>
<comment type="caution">
    <text evidence="18">The sequence shown here is derived from an EMBL/GenBank/DDBJ whole genome shotgun (WGS) entry which is preliminary data.</text>
</comment>
<feature type="compositionally biased region" description="Polar residues" evidence="14">
    <location>
        <begin position="398"/>
        <end position="409"/>
    </location>
</feature>
<dbReference type="SUPFAM" id="SSF57850">
    <property type="entry name" value="RING/U-box"/>
    <property type="match status" value="1"/>
</dbReference>